<dbReference type="PANTHER" id="PTHR12103:SF22">
    <property type="entry name" value="HAD-SUPERFAMILY HYDROLASE, SUBFAMILY IG, 5'-NUCLEOTIDASE"/>
    <property type="match status" value="1"/>
</dbReference>
<keyword evidence="7" id="KW-1185">Reference proteome</keyword>
<dbReference type="GO" id="GO:0046872">
    <property type="term" value="F:metal ion binding"/>
    <property type="evidence" value="ECO:0007669"/>
    <property type="project" value="UniProtKB-KW"/>
</dbReference>
<dbReference type="InterPro" id="IPR016695">
    <property type="entry name" value="Pur_nucleotidase"/>
</dbReference>
<dbReference type="AlphaFoldDB" id="A0AAX4HJ65"/>
<dbReference type="InterPro" id="IPR023214">
    <property type="entry name" value="HAD_sf"/>
</dbReference>
<name>A0AAX4HJ65_9BACT</name>
<protein>
    <submittedName>
        <fullName evidence="6">HAD-IG family 5'-nucleotidase</fullName>
    </submittedName>
</protein>
<proteinExistence type="inferred from homology"/>
<evidence type="ECO:0000256" key="4">
    <source>
        <dbReference type="ARBA" id="ARBA00022842"/>
    </source>
</evidence>
<feature type="coiled-coil region" evidence="5">
    <location>
        <begin position="335"/>
        <end position="362"/>
    </location>
</feature>
<keyword evidence="3" id="KW-0378">Hydrolase</keyword>
<dbReference type="EMBL" id="CP139487">
    <property type="protein sequence ID" value="WPU63278.1"/>
    <property type="molecule type" value="Genomic_DNA"/>
</dbReference>
<evidence type="ECO:0000256" key="5">
    <source>
        <dbReference type="SAM" id="Coils"/>
    </source>
</evidence>
<comment type="similarity">
    <text evidence="1">Belongs to the 5'(3')-deoxyribonucleotidase family.</text>
</comment>
<dbReference type="NCBIfam" id="TIGR02244">
    <property type="entry name" value="HAD-IG-Ncltidse"/>
    <property type="match status" value="1"/>
</dbReference>
<dbReference type="PIRSF" id="PIRSF017434">
    <property type="entry name" value="Purine_5'-nucleotidase"/>
    <property type="match status" value="1"/>
</dbReference>
<dbReference type="GO" id="GO:0008253">
    <property type="term" value="F:5'-nucleotidase activity"/>
    <property type="evidence" value="ECO:0007669"/>
    <property type="project" value="TreeGrafter"/>
</dbReference>
<dbReference type="Proteomes" id="UP001324634">
    <property type="component" value="Chromosome"/>
</dbReference>
<evidence type="ECO:0000313" key="6">
    <source>
        <dbReference type="EMBL" id="WPU63278.1"/>
    </source>
</evidence>
<keyword evidence="2" id="KW-0479">Metal-binding</keyword>
<dbReference type="PANTHER" id="PTHR12103">
    <property type="entry name" value="5'-NUCLEOTIDASE DOMAIN-CONTAINING"/>
    <property type="match status" value="1"/>
</dbReference>
<dbReference type="InterPro" id="IPR036412">
    <property type="entry name" value="HAD-like_sf"/>
</dbReference>
<keyword evidence="5" id="KW-0175">Coiled coil</keyword>
<evidence type="ECO:0000313" key="7">
    <source>
        <dbReference type="Proteomes" id="UP001324634"/>
    </source>
</evidence>
<dbReference type="Pfam" id="PF05761">
    <property type="entry name" value="5_nucleotid"/>
    <property type="match status" value="1"/>
</dbReference>
<dbReference type="Gene3D" id="3.40.50.1000">
    <property type="entry name" value="HAD superfamily/HAD-like"/>
    <property type="match status" value="1"/>
</dbReference>
<evidence type="ECO:0000256" key="1">
    <source>
        <dbReference type="ARBA" id="ARBA00009589"/>
    </source>
</evidence>
<dbReference type="KEGG" id="psti:SOO65_11335"/>
<organism evidence="6 7">
    <name type="scientific">Peredibacter starrii</name>
    <dbReference type="NCBI Taxonomy" id="28202"/>
    <lineage>
        <taxon>Bacteria</taxon>
        <taxon>Pseudomonadati</taxon>
        <taxon>Bdellovibrionota</taxon>
        <taxon>Bacteriovoracia</taxon>
        <taxon>Bacteriovoracales</taxon>
        <taxon>Bacteriovoracaceae</taxon>
        <taxon>Peredibacter</taxon>
    </lineage>
</organism>
<dbReference type="SUPFAM" id="SSF56784">
    <property type="entry name" value="HAD-like"/>
    <property type="match status" value="1"/>
</dbReference>
<reference evidence="6 7" key="1">
    <citation type="submission" date="2023-11" db="EMBL/GenBank/DDBJ databases">
        <title>Peredibacter starrii A3.12.</title>
        <authorList>
            <person name="Mitchell R.J."/>
        </authorList>
    </citation>
    <scope>NUCLEOTIDE SEQUENCE [LARGE SCALE GENOMIC DNA]</scope>
    <source>
        <strain evidence="6 7">A3.12</strain>
    </source>
</reference>
<evidence type="ECO:0000256" key="2">
    <source>
        <dbReference type="ARBA" id="ARBA00022723"/>
    </source>
</evidence>
<evidence type="ECO:0000256" key="3">
    <source>
        <dbReference type="ARBA" id="ARBA00022801"/>
    </source>
</evidence>
<sequence length="456" mass="52565">MGIYVNRTLNMKQIAAIGFDMDYTLVRYDSEAFEEMTYKEIVKKLLEKGYPDAIGALKFKINLAIRGLVIDKPHGNILKLSTYSKVKHAYHGLHEMDFKTQQKIYQNLVIDLNDTDRYSIVDTTFSIAYCVLYMQLVDMKDSQPDLNLPDYKTLEQDLIEALDISHRDGSLKSQVKKNVKKFIVHDAGIVEALERFKRHGKKLWVITNSDYEYSKLLLDYSINPYLKEHKHWSELFNLVVTAASKPRFFTDKMPLLQIDPATGLMRNHHGKIEDGIYQGGNAQTIQKNAGLSGEQILYLGDHIYGDVLQIKKTCNWRTALVIDELISEVEALDKSATLTDQINDLMAEKVDLEQKLDDLFDKEIEKGKKPDKTKVQAHFKKIEGVDKKIGKLIRSHSQFFNPYWGETMRAGVEPSRLAGQIEKYACIYMAKISDFTDYSPRTYYRPRKKTLPHELA</sequence>
<keyword evidence="4" id="KW-0460">Magnesium</keyword>
<accession>A0AAX4HJ65</accession>
<dbReference type="InterPro" id="IPR008380">
    <property type="entry name" value="HAD-SF_hydro_IG_5-nucl"/>
</dbReference>
<gene>
    <name evidence="6" type="ORF">SOO65_11335</name>
</gene>